<evidence type="ECO:0000313" key="2">
    <source>
        <dbReference type="EMBL" id="SHK57769.1"/>
    </source>
</evidence>
<keyword evidence="1" id="KW-1133">Transmembrane helix</keyword>
<organism evidence="2 3">
    <name type="scientific">Hymenobacter psychrotolerans DSM 18569</name>
    <dbReference type="NCBI Taxonomy" id="1121959"/>
    <lineage>
        <taxon>Bacteria</taxon>
        <taxon>Pseudomonadati</taxon>
        <taxon>Bacteroidota</taxon>
        <taxon>Cytophagia</taxon>
        <taxon>Cytophagales</taxon>
        <taxon>Hymenobacteraceae</taxon>
        <taxon>Hymenobacter</taxon>
    </lineage>
</organism>
<dbReference type="RefSeq" id="WP_073282032.1">
    <property type="nucleotide sequence ID" value="NZ_FRAS01000004.1"/>
</dbReference>
<dbReference type="AlphaFoldDB" id="A0A1M6TLL1"/>
<dbReference type="STRING" id="1121959.SAMN02746009_01155"/>
<proteinExistence type="predicted"/>
<feature type="transmembrane region" description="Helical" evidence="1">
    <location>
        <begin position="20"/>
        <end position="40"/>
    </location>
</feature>
<keyword evidence="3" id="KW-1185">Reference proteome</keyword>
<feature type="transmembrane region" description="Helical" evidence="1">
    <location>
        <begin position="94"/>
        <end position="120"/>
    </location>
</feature>
<accession>A0A1M6TLL1</accession>
<sequence length="131" mass="14757">MKIVQDEVLKSGWQPRPHAVPSAGKALSVLVAVCAVLWVWNMDWWPRPQYQLVADIIYSYWMCALLAAGSNYIVFRWATWPLWKRPHSDNGRTLVLLLCLAFHVAWLLVMGCIGLLALAFSSSPAGSFDNL</sequence>
<reference evidence="3" key="1">
    <citation type="submission" date="2016-11" db="EMBL/GenBank/DDBJ databases">
        <authorList>
            <person name="Varghese N."/>
            <person name="Submissions S."/>
        </authorList>
    </citation>
    <scope>NUCLEOTIDE SEQUENCE [LARGE SCALE GENOMIC DNA]</scope>
    <source>
        <strain evidence="3">DSM 18569</strain>
    </source>
</reference>
<keyword evidence="1" id="KW-0472">Membrane</keyword>
<name>A0A1M6TLL1_9BACT</name>
<dbReference type="Proteomes" id="UP000183947">
    <property type="component" value="Unassembled WGS sequence"/>
</dbReference>
<keyword evidence="1" id="KW-0812">Transmembrane</keyword>
<evidence type="ECO:0000313" key="3">
    <source>
        <dbReference type="Proteomes" id="UP000183947"/>
    </source>
</evidence>
<gene>
    <name evidence="2" type="ORF">SAMN02746009_01155</name>
</gene>
<evidence type="ECO:0000256" key="1">
    <source>
        <dbReference type="SAM" id="Phobius"/>
    </source>
</evidence>
<feature type="transmembrane region" description="Helical" evidence="1">
    <location>
        <begin position="52"/>
        <end position="74"/>
    </location>
</feature>
<dbReference type="EMBL" id="FRAS01000004">
    <property type="protein sequence ID" value="SHK57769.1"/>
    <property type="molecule type" value="Genomic_DNA"/>
</dbReference>
<protein>
    <submittedName>
        <fullName evidence="2">Uncharacterized protein</fullName>
    </submittedName>
</protein>